<protein>
    <submittedName>
        <fullName evidence="2">Uncharacterized protein</fullName>
    </submittedName>
</protein>
<sequence>MGSGSLPVLTRKIRYLLSWRRRDGHEVLEEAGQELNVADSGVRNPRSIKGSDTVGPGSGRTEAVCFDDHNILSSPLVTNGE</sequence>
<accession>A0A091D987</accession>
<dbReference type="Proteomes" id="UP000028990">
    <property type="component" value="Unassembled WGS sequence"/>
</dbReference>
<organism evidence="2 3">
    <name type="scientific">Fukomys damarensis</name>
    <name type="common">Damaraland mole rat</name>
    <name type="synonym">Cryptomys damarensis</name>
    <dbReference type="NCBI Taxonomy" id="885580"/>
    <lineage>
        <taxon>Eukaryota</taxon>
        <taxon>Metazoa</taxon>
        <taxon>Chordata</taxon>
        <taxon>Craniata</taxon>
        <taxon>Vertebrata</taxon>
        <taxon>Euteleostomi</taxon>
        <taxon>Mammalia</taxon>
        <taxon>Eutheria</taxon>
        <taxon>Euarchontoglires</taxon>
        <taxon>Glires</taxon>
        <taxon>Rodentia</taxon>
        <taxon>Hystricomorpha</taxon>
        <taxon>Bathyergidae</taxon>
        <taxon>Fukomys</taxon>
    </lineage>
</organism>
<name>A0A091D987_FUKDA</name>
<evidence type="ECO:0000313" key="2">
    <source>
        <dbReference type="EMBL" id="KFO27058.1"/>
    </source>
</evidence>
<evidence type="ECO:0000256" key="1">
    <source>
        <dbReference type="SAM" id="MobiDB-lite"/>
    </source>
</evidence>
<proteinExistence type="predicted"/>
<keyword evidence="3" id="KW-1185">Reference proteome</keyword>
<dbReference type="EMBL" id="KN123015">
    <property type="protein sequence ID" value="KFO27058.1"/>
    <property type="molecule type" value="Genomic_DNA"/>
</dbReference>
<evidence type="ECO:0000313" key="3">
    <source>
        <dbReference type="Proteomes" id="UP000028990"/>
    </source>
</evidence>
<dbReference type="AlphaFoldDB" id="A0A091D987"/>
<reference evidence="2 3" key="1">
    <citation type="submission" date="2013-11" db="EMBL/GenBank/DDBJ databases">
        <title>The Damaraland mole rat (Fukomys damarensis) genome and evolution of African mole rats.</title>
        <authorList>
            <person name="Gladyshev V.N."/>
            <person name="Fang X."/>
        </authorList>
    </citation>
    <scope>NUCLEOTIDE SEQUENCE [LARGE SCALE GENOMIC DNA]</scope>
    <source>
        <tissue evidence="2">Liver</tissue>
    </source>
</reference>
<feature type="region of interest" description="Disordered" evidence="1">
    <location>
        <begin position="41"/>
        <end position="60"/>
    </location>
</feature>
<gene>
    <name evidence="2" type="ORF">H920_11548</name>
</gene>